<name>A0A401H1T1_9APHY</name>
<proteinExistence type="predicted"/>
<evidence type="ECO:0000313" key="3">
    <source>
        <dbReference type="Proteomes" id="UP000287166"/>
    </source>
</evidence>
<feature type="region of interest" description="Disordered" evidence="1">
    <location>
        <begin position="107"/>
        <end position="171"/>
    </location>
</feature>
<organism evidence="2 3">
    <name type="scientific">Sparassis crispa</name>
    <dbReference type="NCBI Taxonomy" id="139825"/>
    <lineage>
        <taxon>Eukaryota</taxon>
        <taxon>Fungi</taxon>
        <taxon>Dikarya</taxon>
        <taxon>Basidiomycota</taxon>
        <taxon>Agaricomycotina</taxon>
        <taxon>Agaricomycetes</taxon>
        <taxon>Polyporales</taxon>
        <taxon>Sparassidaceae</taxon>
        <taxon>Sparassis</taxon>
    </lineage>
</organism>
<keyword evidence="3" id="KW-1185">Reference proteome</keyword>
<dbReference type="Proteomes" id="UP000287166">
    <property type="component" value="Unassembled WGS sequence"/>
</dbReference>
<dbReference type="AlphaFoldDB" id="A0A401H1T1"/>
<protein>
    <submittedName>
        <fullName evidence="2">Uncharacterized protein</fullName>
    </submittedName>
</protein>
<reference evidence="2 3" key="1">
    <citation type="journal article" date="2018" name="Sci. Rep.">
        <title>Genome sequence of the cauliflower mushroom Sparassis crispa (Hanabiratake) and its association with beneficial usage.</title>
        <authorList>
            <person name="Kiyama R."/>
            <person name="Furutani Y."/>
            <person name="Kawaguchi K."/>
            <person name="Nakanishi T."/>
        </authorList>
    </citation>
    <scope>NUCLEOTIDE SEQUENCE [LARGE SCALE GENOMIC DNA]</scope>
</reference>
<evidence type="ECO:0000313" key="2">
    <source>
        <dbReference type="EMBL" id="GBE88368.1"/>
    </source>
</evidence>
<comment type="caution">
    <text evidence="2">The sequence shown here is derived from an EMBL/GenBank/DDBJ whole genome shotgun (WGS) entry which is preliminary data.</text>
</comment>
<sequence length="245" mass="26688">MSPSTKSSRDIKINVPRHNSQRIGPVLTSHIESLARTQHVRVDIRQTADEPTSPLAQAVENASDWNSLLMTARAERGPQWDVGTQLFAVDEYSELYYDPSLLLEYQKESREDGDEPSSSSDNKQSSDLPSSPQIRRTPSHGSPHTSQMQSQHPGQFHGAPPLTSPRHPYANHGMGFANMGSVPPAQFYGAGGGHDGLSVSPMRMGMNMGGANMGMNLPPGMDPLSPDVRRRVTRGMSADEFGGMH</sequence>
<feature type="compositionally biased region" description="Low complexity" evidence="1">
    <location>
        <begin position="117"/>
        <end position="131"/>
    </location>
</feature>
<gene>
    <name evidence="2" type="ORF">SCP_1301830</name>
</gene>
<dbReference type="RefSeq" id="XP_027619281.1">
    <property type="nucleotide sequence ID" value="XM_027763480.1"/>
</dbReference>
<dbReference type="EMBL" id="BFAD01000013">
    <property type="protein sequence ID" value="GBE88368.1"/>
    <property type="molecule type" value="Genomic_DNA"/>
</dbReference>
<dbReference type="STRING" id="139825.A0A401H1T1"/>
<accession>A0A401H1T1</accession>
<dbReference type="GeneID" id="38785285"/>
<feature type="compositionally biased region" description="Polar residues" evidence="1">
    <location>
        <begin position="132"/>
        <end position="153"/>
    </location>
</feature>
<dbReference type="OrthoDB" id="5550090at2759"/>
<dbReference type="InParanoid" id="A0A401H1T1"/>
<evidence type="ECO:0000256" key="1">
    <source>
        <dbReference type="SAM" id="MobiDB-lite"/>
    </source>
</evidence>